<comment type="caution">
    <text evidence="4">The sequence shown here is derived from an EMBL/GenBank/DDBJ whole genome shotgun (WGS) entry which is preliminary data.</text>
</comment>
<feature type="compositionally biased region" description="Low complexity" evidence="3">
    <location>
        <begin position="249"/>
        <end position="265"/>
    </location>
</feature>
<organism evidence="4 5">
    <name type="scientific">Bombardia bombarda</name>
    <dbReference type="NCBI Taxonomy" id="252184"/>
    <lineage>
        <taxon>Eukaryota</taxon>
        <taxon>Fungi</taxon>
        <taxon>Dikarya</taxon>
        <taxon>Ascomycota</taxon>
        <taxon>Pezizomycotina</taxon>
        <taxon>Sordariomycetes</taxon>
        <taxon>Sordariomycetidae</taxon>
        <taxon>Sordariales</taxon>
        <taxon>Lasiosphaeriaceae</taxon>
        <taxon>Bombardia</taxon>
    </lineage>
</organism>
<evidence type="ECO:0000256" key="3">
    <source>
        <dbReference type="SAM" id="MobiDB-lite"/>
    </source>
</evidence>
<dbReference type="Proteomes" id="UP001174934">
    <property type="component" value="Unassembled WGS sequence"/>
</dbReference>
<evidence type="ECO:0000256" key="2">
    <source>
        <dbReference type="ARBA" id="ARBA00019014"/>
    </source>
</evidence>
<dbReference type="Pfam" id="PF03932">
    <property type="entry name" value="CutC"/>
    <property type="match status" value="1"/>
</dbReference>
<feature type="region of interest" description="Disordered" evidence="3">
    <location>
        <begin position="248"/>
        <end position="270"/>
    </location>
</feature>
<keyword evidence="5" id="KW-1185">Reference proteome</keyword>
<accession>A0AA39WI57</accession>
<gene>
    <name evidence="4" type="ORF">B0T17DRAFT_619455</name>
</gene>
<feature type="region of interest" description="Disordered" evidence="3">
    <location>
        <begin position="364"/>
        <end position="401"/>
    </location>
</feature>
<dbReference type="PANTHER" id="PTHR12598">
    <property type="entry name" value="COPPER HOMEOSTASIS PROTEIN CUTC"/>
    <property type="match status" value="1"/>
</dbReference>
<reference evidence="4" key="1">
    <citation type="submission" date="2023-06" db="EMBL/GenBank/DDBJ databases">
        <title>Genome-scale phylogeny and comparative genomics of the fungal order Sordariales.</title>
        <authorList>
            <consortium name="Lawrence Berkeley National Laboratory"/>
            <person name="Hensen N."/>
            <person name="Bonometti L."/>
            <person name="Westerberg I."/>
            <person name="Brannstrom I.O."/>
            <person name="Guillou S."/>
            <person name="Cros-Aarteil S."/>
            <person name="Calhoun S."/>
            <person name="Haridas S."/>
            <person name="Kuo A."/>
            <person name="Mondo S."/>
            <person name="Pangilinan J."/>
            <person name="Riley R."/>
            <person name="LaButti K."/>
            <person name="Andreopoulos B."/>
            <person name="Lipzen A."/>
            <person name="Chen C."/>
            <person name="Yanf M."/>
            <person name="Daum C."/>
            <person name="Ng V."/>
            <person name="Clum A."/>
            <person name="Steindorff A."/>
            <person name="Ohm R."/>
            <person name="Martin F."/>
            <person name="Silar P."/>
            <person name="Natvig D."/>
            <person name="Lalanne C."/>
            <person name="Gautier V."/>
            <person name="Ament-velasquez S.L."/>
            <person name="Kruys A."/>
            <person name="Hutchinson M.I."/>
            <person name="Powell A.J."/>
            <person name="Barry K."/>
            <person name="Miller A.N."/>
            <person name="Grigoriev I.V."/>
            <person name="Debuchy R."/>
            <person name="Gladieux P."/>
            <person name="Thoren M.H."/>
            <person name="Johannesson H."/>
        </authorList>
    </citation>
    <scope>NUCLEOTIDE SEQUENCE</scope>
    <source>
        <strain evidence="4">SMH3391-2</strain>
    </source>
</reference>
<dbReference type="SUPFAM" id="SSF110395">
    <property type="entry name" value="CutC-like"/>
    <property type="match status" value="1"/>
</dbReference>
<name>A0AA39WI57_9PEZI</name>
<dbReference type="EMBL" id="JAULSR010000006">
    <property type="protein sequence ID" value="KAK0615849.1"/>
    <property type="molecule type" value="Genomic_DNA"/>
</dbReference>
<dbReference type="InterPro" id="IPR005627">
    <property type="entry name" value="CutC-like"/>
</dbReference>
<comment type="similarity">
    <text evidence="1">Belongs to the CutC family.</text>
</comment>
<evidence type="ECO:0000313" key="4">
    <source>
        <dbReference type="EMBL" id="KAK0615849.1"/>
    </source>
</evidence>
<dbReference type="InterPro" id="IPR036822">
    <property type="entry name" value="CutC-like_dom_sf"/>
</dbReference>
<evidence type="ECO:0000313" key="5">
    <source>
        <dbReference type="Proteomes" id="UP001174934"/>
    </source>
</evidence>
<sequence length="401" mass="43066">MSSRSVPPGIGLEVPVFGSASALEAIKAGARRLEVNHGGSYVAGGITPNHFEVRSVRGVVDTHYLEATTTDPIPIRVMIRPRGPPRSSAAPSAAQEQQQDFIYSDAEFAAMRSDINIFKNSRLVLPERGDGFVFGILEKKTARTTASTTSATAVQVDIARNTELVNLAKPLRCVFHRAFDDLIANTTDDDTKTIEDALATVYMCGFDGILTSGGRGNVSELKNVPRLGRIVAGAITVAGAAVSLEGVGSSSSSNSKGSSSSSSSSLPTPPTRAMEIIIGGGVRSGYIDLLANRVAIAATVAAPNWIPLLSSDEDMEMRSLKAWYGDGGGNSQVWFHSSCLADDRRSFDGDEAKELVKGLQKVFRQQTKVKPRERQLKVEEEDAEGEEPKEDTRRRSTRRLP</sequence>
<dbReference type="Gene3D" id="3.20.20.380">
    <property type="entry name" value="Copper homeostasis (CutC) domain"/>
    <property type="match status" value="1"/>
</dbReference>
<evidence type="ECO:0000256" key="1">
    <source>
        <dbReference type="ARBA" id="ARBA00007768"/>
    </source>
</evidence>
<dbReference type="AlphaFoldDB" id="A0AA39WI57"/>
<dbReference type="GO" id="GO:0005507">
    <property type="term" value="F:copper ion binding"/>
    <property type="evidence" value="ECO:0007669"/>
    <property type="project" value="TreeGrafter"/>
</dbReference>
<proteinExistence type="inferred from homology"/>
<protein>
    <recommendedName>
        <fullName evidence="2">Copper homeostasis protein cutC homolog</fullName>
    </recommendedName>
</protein>
<dbReference type="PANTHER" id="PTHR12598:SF0">
    <property type="entry name" value="COPPER HOMEOSTASIS PROTEIN CUTC HOMOLOG"/>
    <property type="match status" value="1"/>
</dbReference>
<feature type="compositionally biased region" description="Acidic residues" evidence="3">
    <location>
        <begin position="379"/>
        <end position="389"/>
    </location>
</feature>